<dbReference type="SUPFAM" id="SSF51261">
    <property type="entry name" value="Duplicated hybrid motif"/>
    <property type="match status" value="1"/>
</dbReference>
<feature type="chain" id="PRO_5026686661" evidence="2">
    <location>
        <begin position="22"/>
        <end position="481"/>
    </location>
</feature>
<protein>
    <submittedName>
        <fullName evidence="4">Peptidoglycan DD-metalloendopeptidase family protein</fullName>
    </submittedName>
</protein>
<feature type="signal peptide" evidence="2">
    <location>
        <begin position="1"/>
        <end position="21"/>
    </location>
</feature>
<gene>
    <name evidence="4" type="ORF">GF068_17590</name>
</gene>
<evidence type="ECO:0000256" key="2">
    <source>
        <dbReference type="SAM" id="SignalP"/>
    </source>
</evidence>
<dbReference type="GO" id="GO:0004222">
    <property type="term" value="F:metalloendopeptidase activity"/>
    <property type="evidence" value="ECO:0007669"/>
    <property type="project" value="TreeGrafter"/>
</dbReference>
<keyword evidence="5" id="KW-1185">Reference proteome</keyword>
<dbReference type="PANTHER" id="PTHR21666">
    <property type="entry name" value="PEPTIDASE-RELATED"/>
    <property type="match status" value="1"/>
</dbReference>
<feature type="compositionally biased region" description="Gly residues" evidence="1">
    <location>
        <begin position="67"/>
        <end position="77"/>
    </location>
</feature>
<name>A0A6N7PP49_9BACT</name>
<keyword evidence="2" id="KW-0732">Signal</keyword>
<feature type="compositionally biased region" description="Gly residues" evidence="1">
    <location>
        <begin position="31"/>
        <end position="58"/>
    </location>
</feature>
<dbReference type="AlphaFoldDB" id="A0A6N7PP49"/>
<evidence type="ECO:0000313" key="5">
    <source>
        <dbReference type="Proteomes" id="UP000440224"/>
    </source>
</evidence>
<dbReference type="Pfam" id="PF01551">
    <property type="entry name" value="Peptidase_M23"/>
    <property type="match status" value="1"/>
</dbReference>
<dbReference type="RefSeq" id="WP_153820574.1">
    <property type="nucleotide sequence ID" value="NZ_WJIE01000005.1"/>
</dbReference>
<dbReference type="EMBL" id="WJIE01000005">
    <property type="protein sequence ID" value="MRG93709.1"/>
    <property type="molecule type" value="Genomic_DNA"/>
</dbReference>
<dbReference type="Proteomes" id="UP000440224">
    <property type="component" value="Unassembled WGS sequence"/>
</dbReference>
<organism evidence="4 5">
    <name type="scientific">Polyangium spumosum</name>
    <dbReference type="NCBI Taxonomy" id="889282"/>
    <lineage>
        <taxon>Bacteria</taxon>
        <taxon>Pseudomonadati</taxon>
        <taxon>Myxococcota</taxon>
        <taxon>Polyangia</taxon>
        <taxon>Polyangiales</taxon>
        <taxon>Polyangiaceae</taxon>
        <taxon>Polyangium</taxon>
    </lineage>
</organism>
<dbReference type="InterPro" id="IPR016047">
    <property type="entry name" value="M23ase_b-sheet_dom"/>
</dbReference>
<dbReference type="PANTHER" id="PTHR21666:SF270">
    <property type="entry name" value="MUREIN HYDROLASE ACTIVATOR ENVC"/>
    <property type="match status" value="1"/>
</dbReference>
<reference evidence="4 5" key="1">
    <citation type="submission" date="2019-10" db="EMBL/GenBank/DDBJ databases">
        <title>A soil myxobacterium in the family Polyangiaceae.</title>
        <authorList>
            <person name="Li Y."/>
            <person name="Wang J."/>
        </authorList>
    </citation>
    <scope>NUCLEOTIDE SEQUENCE [LARGE SCALE GENOMIC DNA]</scope>
    <source>
        <strain evidence="4 5">DSM 14734</strain>
    </source>
</reference>
<proteinExistence type="predicted"/>
<dbReference type="Gene3D" id="2.70.70.10">
    <property type="entry name" value="Glucose Permease (Domain IIA)"/>
    <property type="match status" value="1"/>
</dbReference>
<accession>A0A6N7PP49</accession>
<dbReference type="CDD" id="cd12797">
    <property type="entry name" value="M23_peptidase"/>
    <property type="match status" value="1"/>
</dbReference>
<dbReference type="InterPro" id="IPR011055">
    <property type="entry name" value="Dup_hybrid_motif"/>
</dbReference>
<evidence type="ECO:0000259" key="3">
    <source>
        <dbReference type="Pfam" id="PF01551"/>
    </source>
</evidence>
<dbReference type="OrthoDB" id="9765786at2"/>
<dbReference type="InterPro" id="IPR050570">
    <property type="entry name" value="Cell_wall_metabolism_enzyme"/>
</dbReference>
<comment type="caution">
    <text evidence="4">The sequence shown here is derived from an EMBL/GenBank/DDBJ whole genome shotgun (WGS) entry which is preliminary data.</text>
</comment>
<evidence type="ECO:0000313" key="4">
    <source>
        <dbReference type="EMBL" id="MRG93709.1"/>
    </source>
</evidence>
<feature type="domain" description="M23ase beta-sheet core" evidence="3">
    <location>
        <begin position="331"/>
        <end position="413"/>
    </location>
</feature>
<sequence>MRLASRTTLSGLFLLAMIPLACSSSGPSSTGSGGEGGGGAAGPGSGGAGLGGVGGMGGMTSSSSSGVGPGGATGSGGSLPMLPCDPGFAFDSNPITSPILTVSYTNQTPYAYVNMKVTGPGAPASQWGGVVGNGPYTWTYTVYGYDPGTLTFTFVEGENGGNPGNPVAQCQVQALVEGSTDPGGSGSGGGGQASCADLAQANGWPGGTYTCDDGSKNWCAGTGTPTSDCVRCCTPSCGVLANHYGAADAKCDDGNNGACNGSGMITWDCKAGCCGTGIPNSNPPVGGAFGYPVGDKSTSPAGGAGWQVWQVLGHYWDVYGGAHLAEDIGKAGAANAPVYSVADGVVLVSAPNGSSYVNVILVQHPMPDGTSVCSFYGHLATRTVSPGQTVKRGDPIGTILDQGSNSHLHYFIAPKNLCDKIAGLNGGGACGYDGSGGVPGLGHADLANAPASYTAQGTNNGCSLNGYQILAPHDFIDAHHF</sequence>
<feature type="region of interest" description="Disordered" evidence="1">
    <location>
        <begin position="25"/>
        <end position="78"/>
    </location>
</feature>
<evidence type="ECO:0000256" key="1">
    <source>
        <dbReference type="SAM" id="MobiDB-lite"/>
    </source>
</evidence>